<dbReference type="AlphaFoldDB" id="A0A7W9HUT6"/>
<dbReference type="EMBL" id="JACHMO010000001">
    <property type="protein sequence ID" value="MBB5808909.1"/>
    <property type="molecule type" value="Genomic_DNA"/>
</dbReference>
<dbReference type="InterPro" id="IPR037045">
    <property type="entry name" value="S8pro/Inhibitor_I9_sf"/>
</dbReference>
<dbReference type="GO" id="GO:0006508">
    <property type="term" value="P:proteolysis"/>
    <property type="evidence" value="ECO:0007669"/>
    <property type="project" value="UniProtKB-KW"/>
</dbReference>
<dbReference type="SUPFAM" id="SSF54897">
    <property type="entry name" value="Protease propeptides/inhibitors"/>
    <property type="match status" value="1"/>
</dbReference>
<dbReference type="PROSITE" id="PS51892">
    <property type="entry name" value="SUBTILASE"/>
    <property type="match status" value="1"/>
</dbReference>
<organism evidence="9 10">
    <name type="scientific">Saccharothrix ecbatanensis</name>
    <dbReference type="NCBI Taxonomy" id="1105145"/>
    <lineage>
        <taxon>Bacteria</taxon>
        <taxon>Bacillati</taxon>
        <taxon>Actinomycetota</taxon>
        <taxon>Actinomycetes</taxon>
        <taxon>Pseudonocardiales</taxon>
        <taxon>Pseudonocardiaceae</taxon>
        <taxon>Saccharothrix</taxon>
    </lineage>
</organism>
<evidence type="ECO:0000259" key="7">
    <source>
        <dbReference type="Pfam" id="PF00082"/>
    </source>
</evidence>
<dbReference type="InterPro" id="IPR015500">
    <property type="entry name" value="Peptidase_S8_subtilisin-rel"/>
</dbReference>
<comment type="caution">
    <text evidence="9">The sequence shown here is derived from an EMBL/GenBank/DDBJ whole genome shotgun (WGS) entry which is preliminary data.</text>
</comment>
<evidence type="ECO:0000256" key="5">
    <source>
        <dbReference type="PROSITE-ProRule" id="PRU01240"/>
    </source>
</evidence>
<comment type="similarity">
    <text evidence="1 5">Belongs to the peptidase S8 family.</text>
</comment>
<dbReference type="GO" id="GO:0005615">
    <property type="term" value="C:extracellular space"/>
    <property type="evidence" value="ECO:0007669"/>
    <property type="project" value="TreeGrafter"/>
</dbReference>
<feature type="domain" description="Peptidase S8/S53" evidence="7">
    <location>
        <begin position="171"/>
        <end position="399"/>
    </location>
</feature>
<dbReference type="InterPro" id="IPR010259">
    <property type="entry name" value="S8pro/Inhibitor_I9"/>
</dbReference>
<dbReference type="PRINTS" id="PR00723">
    <property type="entry name" value="SUBTILISIN"/>
</dbReference>
<feature type="signal peptide" evidence="6">
    <location>
        <begin position="1"/>
        <end position="41"/>
    </location>
</feature>
<keyword evidence="4 5" id="KW-0720">Serine protease</keyword>
<protein>
    <submittedName>
        <fullName evidence="9">Subtilisin family serine protease</fullName>
    </submittedName>
</protein>
<proteinExistence type="inferred from homology"/>
<dbReference type="Pfam" id="PF05922">
    <property type="entry name" value="Inhibitor_I9"/>
    <property type="match status" value="1"/>
</dbReference>
<dbReference type="SUPFAM" id="SSF52743">
    <property type="entry name" value="Subtilisin-like"/>
    <property type="match status" value="1"/>
</dbReference>
<dbReference type="Pfam" id="PF00082">
    <property type="entry name" value="Peptidase_S8"/>
    <property type="match status" value="1"/>
</dbReference>
<evidence type="ECO:0000256" key="1">
    <source>
        <dbReference type="ARBA" id="ARBA00011073"/>
    </source>
</evidence>
<dbReference type="Gene3D" id="3.30.70.80">
    <property type="entry name" value="Peptidase S8 propeptide/proteinase inhibitor I9"/>
    <property type="match status" value="1"/>
</dbReference>
<evidence type="ECO:0000313" key="10">
    <source>
        <dbReference type="Proteomes" id="UP000552097"/>
    </source>
</evidence>
<evidence type="ECO:0000259" key="8">
    <source>
        <dbReference type="Pfam" id="PF05922"/>
    </source>
</evidence>
<dbReference type="CDD" id="cd04077">
    <property type="entry name" value="Peptidases_S8_PCSK9_ProteinaseK_like"/>
    <property type="match status" value="1"/>
</dbReference>
<gene>
    <name evidence="9" type="ORF">F4560_008677</name>
</gene>
<feature type="chain" id="PRO_5030743780" evidence="6">
    <location>
        <begin position="42"/>
        <end position="596"/>
    </location>
</feature>
<dbReference type="InterPro" id="IPR050131">
    <property type="entry name" value="Peptidase_S8_subtilisin-like"/>
</dbReference>
<dbReference type="Proteomes" id="UP000552097">
    <property type="component" value="Unassembled WGS sequence"/>
</dbReference>
<evidence type="ECO:0000256" key="4">
    <source>
        <dbReference type="ARBA" id="ARBA00022825"/>
    </source>
</evidence>
<dbReference type="InterPro" id="IPR000209">
    <property type="entry name" value="Peptidase_S8/S53_dom"/>
</dbReference>
<feature type="active site" description="Charge relay system" evidence="5">
    <location>
        <position position="357"/>
    </location>
</feature>
<name>A0A7W9HUT6_9PSEU</name>
<dbReference type="Gene3D" id="3.40.50.200">
    <property type="entry name" value="Peptidase S8/S53 domain"/>
    <property type="match status" value="1"/>
</dbReference>
<keyword evidence="10" id="KW-1185">Reference proteome</keyword>
<dbReference type="InterPro" id="IPR036852">
    <property type="entry name" value="Peptidase_S8/S53_dom_sf"/>
</dbReference>
<evidence type="ECO:0000256" key="2">
    <source>
        <dbReference type="ARBA" id="ARBA00022670"/>
    </source>
</evidence>
<keyword evidence="3 5" id="KW-0378">Hydrolase</keyword>
<evidence type="ECO:0000256" key="3">
    <source>
        <dbReference type="ARBA" id="ARBA00022801"/>
    </source>
</evidence>
<dbReference type="GO" id="GO:0004252">
    <property type="term" value="F:serine-type endopeptidase activity"/>
    <property type="evidence" value="ECO:0007669"/>
    <property type="project" value="UniProtKB-UniRule"/>
</dbReference>
<dbReference type="InterPro" id="IPR034193">
    <property type="entry name" value="PCSK9_ProteinaseK-like"/>
</dbReference>
<feature type="active site" description="Charge relay system" evidence="5">
    <location>
        <position position="205"/>
    </location>
</feature>
<dbReference type="PANTHER" id="PTHR43806:SF11">
    <property type="entry name" value="CEREVISIN-RELATED"/>
    <property type="match status" value="1"/>
</dbReference>
<accession>A0A7W9HUT6</accession>
<evidence type="ECO:0000313" key="9">
    <source>
        <dbReference type="EMBL" id="MBB5808909.1"/>
    </source>
</evidence>
<evidence type="ECO:0000256" key="6">
    <source>
        <dbReference type="SAM" id="SignalP"/>
    </source>
</evidence>
<reference evidence="9 10" key="1">
    <citation type="submission" date="2020-08" db="EMBL/GenBank/DDBJ databases">
        <title>Sequencing the genomes of 1000 actinobacteria strains.</title>
        <authorList>
            <person name="Klenk H.-P."/>
        </authorList>
    </citation>
    <scope>NUCLEOTIDE SEQUENCE [LARGE SCALE GENOMIC DNA]</scope>
    <source>
        <strain evidence="9 10">DSM 45486</strain>
    </source>
</reference>
<sequence length="596" mass="60421">MFTVSFPARGGNTLKRTNAALSAVSAALLLVVAMAPQAVSAAEPRGTILGANAPDAVDGSYIVVLKESGISRGGQQVASAADSLTRQYGGKANFKYADALLGFAMSATAAEAERLAADPSVAYVEQDRLNHIEDTQPNATWGLDRIDQRSLPLNSTYNYSTTASNVTAYMIDGGIRISHKDFGGRASYGYDFVDGDSVAQDCNGHGTHTAGSVGSATYGVAKGVSLVAVRVTDCGGSGTNSQVIAGYDWVARNADGPSVANASIGGSPTDAKDAAIRGVVDAGVTVAVSAGNGDTNACNQSPARVPSVITVAATSKTDARSDYSNYGSCVDIFAPGDSILSLGISSDTATATMSGTSMSSPHVAGAAALYLASHPSASPAEVTSALNTAATTGKVTDPGSNSPNRLLYTAADDTPPGTTVYSDNFDTATGWTANPAGTDTATTGRFERGIPQQTFSTYSDQIKQLSSSWGLVTGAAAGASWGTNDVDGGVTSIRSPQITIPAAGTSTLTFGYSVAHGDNSGSNDYLRVSVVDGTTITTVFERGGAASEVAGSWRDGSVSLSAYAGKTVRLLVSAADAGTPSLFEAQVDDVKIVNNS</sequence>
<keyword evidence="2 5" id="KW-0645">Protease</keyword>
<dbReference type="InterPro" id="IPR023828">
    <property type="entry name" value="Peptidase_S8_Ser-AS"/>
</dbReference>
<dbReference type="PANTHER" id="PTHR43806">
    <property type="entry name" value="PEPTIDASE S8"/>
    <property type="match status" value="1"/>
</dbReference>
<keyword evidence="6" id="KW-0732">Signal</keyword>
<feature type="domain" description="Inhibitor I9" evidence="8">
    <location>
        <begin position="60"/>
        <end position="129"/>
    </location>
</feature>
<dbReference type="FunFam" id="3.40.50.200:FF:000014">
    <property type="entry name" value="Proteinase K"/>
    <property type="match status" value="1"/>
</dbReference>
<feature type="active site" description="Charge relay system" evidence="5">
    <location>
        <position position="172"/>
    </location>
</feature>
<dbReference type="PROSITE" id="PS00138">
    <property type="entry name" value="SUBTILASE_SER"/>
    <property type="match status" value="1"/>
</dbReference>